<dbReference type="RefSeq" id="WP_343889514.1">
    <property type="nucleotide sequence ID" value="NZ_BAAAEH010000022.1"/>
</dbReference>
<comment type="caution">
    <text evidence="4">The sequence shown here is derived from an EMBL/GenBank/DDBJ whole genome shotgun (WGS) entry which is preliminary data.</text>
</comment>
<dbReference type="Proteomes" id="UP001419910">
    <property type="component" value="Unassembled WGS sequence"/>
</dbReference>
<sequence>MNTAESQPPVGPDEQAALWCIRFADGHLDGAEQSEFDLWFTSDPAHGKAFEEAVAIWQGIDMVADTPEMIGFRAEAVEGLRRVNARRWAPDLSRRWRWSGALAACLALFLLVGTWLLNDPTRSYETGIGERRVVMLEDGTRLTLDGATRVEVRMDRDQRRLKLVAGRALFDVAHDPLRPLSVLARNRLTIATGTSFSVELLPRQMRVVLYEGKVEVLAQAAGPHRLLGPGDGSGGTVIAALVPGHELVASTEGRATRIDATEATRSQTWETGVLSFDGEPLAIAVERMNRDSKNKLVIADASIADFPISGVFTAGDVEAFVEGAGALYPIAVVREPGQLVLKRETGVKKIPDNR</sequence>
<feature type="domain" description="FecR protein" evidence="2">
    <location>
        <begin position="124"/>
        <end position="215"/>
    </location>
</feature>
<dbReference type="InterPro" id="IPR006860">
    <property type="entry name" value="FecR"/>
</dbReference>
<keyword evidence="1" id="KW-1133">Transmembrane helix</keyword>
<protein>
    <submittedName>
        <fullName evidence="4">FecR domain-containing protein</fullName>
    </submittedName>
</protein>
<dbReference type="Gene3D" id="2.60.120.1440">
    <property type="match status" value="1"/>
</dbReference>
<dbReference type="InterPro" id="IPR032623">
    <property type="entry name" value="FecR_N"/>
</dbReference>
<dbReference type="Pfam" id="PF16220">
    <property type="entry name" value="DUF4880"/>
    <property type="match status" value="1"/>
</dbReference>
<dbReference type="EMBL" id="JBDIME010000005">
    <property type="protein sequence ID" value="MEN2789709.1"/>
    <property type="molecule type" value="Genomic_DNA"/>
</dbReference>
<evidence type="ECO:0000256" key="1">
    <source>
        <dbReference type="SAM" id="Phobius"/>
    </source>
</evidence>
<name>A0ABU9Y1M1_9SPHN</name>
<dbReference type="InterPro" id="IPR012373">
    <property type="entry name" value="Ferrdict_sens_TM"/>
</dbReference>
<reference evidence="4 5" key="1">
    <citation type="submission" date="2024-05" db="EMBL/GenBank/DDBJ databases">
        <authorList>
            <person name="Liu Q."/>
            <person name="Xin Y.-H."/>
        </authorList>
    </citation>
    <scope>NUCLEOTIDE SEQUENCE [LARGE SCALE GENOMIC DNA]</scope>
    <source>
        <strain evidence="4 5">CGMCC 1.10181</strain>
    </source>
</reference>
<feature type="domain" description="FecR N-terminal" evidence="3">
    <location>
        <begin position="14"/>
        <end position="55"/>
    </location>
</feature>
<keyword evidence="1" id="KW-0472">Membrane</keyword>
<dbReference type="PANTHER" id="PTHR30273">
    <property type="entry name" value="PERIPLASMIC SIGNAL SENSOR AND SIGMA FACTOR ACTIVATOR FECR-RELATED"/>
    <property type="match status" value="1"/>
</dbReference>
<keyword evidence="1" id="KW-0812">Transmembrane</keyword>
<dbReference type="PANTHER" id="PTHR30273:SF2">
    <property type="entry name" value="PROTEIN FECR"/>
    <property type="match status" value="1"/>
</dbReference>
<accession>A0ABU9Y1M1</accession>
<keyword evidence="5" id="KW-1185">Reference proteome</keyword>
<feature type="transmembrane region" description="Helical" evidence="1">
    <location>
        <begin position="96"/>
        <end position="117"/>
    </location>
</feature>
<organism evidence="4 5">
    <name type="scientific">Sphingomonas oligophenolica</name>
    <dbReference type="NCBI Taxonomy" id="301154"/>
    <lineage>
        <taxon>Bacteria</taxon>
        <taxon>Pseudomonadati</taxon>
        <taxon>Pseudomonadota</taxon>
        <taxon>Alphaproteobacteria</taxon>
        <taxon>Sphingomonadales</taxon>
        <taxon>Sphingomonadaceae</taxon>
        <taxon>Sphingomonas</taxon>
    </lineage>
</organism>
<gene>
    <name evidence="4" type="ORF">ABC974_08735</name>
</gene>
<proteinExistence type="predicted"/>
<evidence type="ECO:0000259" key="2">
    <source>
        <dbReference type="Pfam" id="PF04773"/>
    </source>
</evidence>
<dbReference type="Pfam" id="PF04773">
    <property type="entry name" value="FecR"/>
    <property type="match status" value="1"/>
</dbReference>
<evidence type="ECO:0000313" key="5">
    <source>
        <dbReference type="Proteomes" id="UP001419910"/>
    </source>
</evidence>
<dbReference type="PIRSF" id="PIRSF018266">
    <property type="entry name" value="FecR"/>
    <property type="match status" value="1"/>
</dbReference>
<evidence type="ECO:0000313" key="4">
    <source>
        <dbReference type="EMBL" id="MEN2789709.1"/>
    </source>
</evidence>
<evidence type="ECO:0000259" key="3">
    <source>
        <dbReference type="Pfam" id="PF16220"/>
    </source>
</evidence>